<dbReference type="InterPro" id="IPR006539">
    <property type="entry name" value="P-type_ATPase_IV"/>
</dbReference>
<feature type="non-terminal residue" evidence="16">
    <location>
        <position position="1"/>
    </location>
</feature>
<keyword evidence="9 13" id="KW-0472">Membrane</keyword>
<accession>D8TWT9</accession>
<dbReference type="EC" id="7.6.2.1" evidence="13"/>
<feature type="transmembrane region" description="Helical" evidence="13">
    <location>
        <begin position="951"/>
        <end position="971"/>
    </location>
</feature>
<dbReference type="InterPro" id="IPR023298">
    <property type="entry name" value="ATPase_P-typ_TM_dom_sf"/>
</dbReference>
<dbReference type="GeneID" id="9618139"/>
<evidence type="ECO:0000313" key="16">
    <source>
        <dbReference type="EMBL" id="EFJ48209.1"/>
    </source>
</evidence>
<keyword evidence="6 12" id="KW-0460">Magnesium</keyword>
<evidence type="ECO:0000313" key="17">
    <source>
        <dbReference type="Proteomes" id="UP000001058"/>
    </source>
</evidence>
<keyword evidence="7 13" id="KW-1278">Translocase</keyword>
<feature type="domain" description="P-type ATPase N-terminal" evidence="14">
    <location>
        <begin position="1"/>
        <end position="53"/>
    </location>
</feature>
<dbReference type="RefSeq" id="XP_002950894.1">
    <property type="nucleotide sequence ID" value="XM_002950848.1"/>
</dbReference>
<feature type="active site" description="4-aspartylphosphate intermediate" evidence="10">
    <location>
        <position position="375"/>
    </location>
</feature>
<evidence type="ECO:0000259" key="15">
    <source>
        <dbReference type="Pfam" id="PF16212"/>
    </source>
</evidence>
<dbReference type="PANTHER" id="PTHR24092">
    <property type="entry name" value="PROBABLE PHOSPHOLIPID-TRANSPORTING ATPASE"/>
    <property type="match status" value="1"/>
</dbReference>
<feature type="binding site" evidence="11">
    <location>
        <position position="781"/>
    </location>
    <ligand>
        <name>ATP</name>
        <dbReference type="ChEBI" id="CHEBI:30616"/>
    </ligand>
</feature>
<keyword evidence="8 13" id="KW-1133">Transmembrane helix</keyword>
<dbReference type="Pfam" id="PF16209">
    <property type="entry name" value="PhoLip_ATPase_N"/>
    <property type="match status" value="1"/>
</dbReference>
<evidence type="ECO:0000256" key="3">
    <source>
        <dbReference type="ARBA" id="ARBA00022723"/>
    </source>
</evidence>
<dbReference type="eggNOG" id="KOG0206">
    <property type="taxonomic scope" value="Eukaryota"/>
</dbReference>
<dbReference type="InterPro" id="IPR032630">
    <property type="entry name" value="P_typ_ATPase_c"/>
</dbReference>
<feature type="binding site" evidence="12">
    <location>
        <position position="377"/>
    </location>
    <ligand>
        <name>Mg(2+)</name>
        <dbReference type="ChEBI" id="CHEBI:18420"/>
    </ligand>
</feature>
<dbReference type="AlphaFoldDB" id="D8TWT9"/>
<dbReference type="InterPro" id="IPR023299">
    <property type="entry name" value="ATPase_P-typ_cyto_dom_N"/>
</dbReference>
<keyword evidence="4 11" id="KW-0547">Nucleotide-binding</keyword>
<dbReference type="SUPFAM" id="SSF81653">
    <property type="entry name" value="Calcium ATPase, transduction domain A"/>
    <property type="match status" value="1"/>
</dbReference>
<dbReference type="PANTHER" id="PTHR24092:SF150">
    <property type="entry name" value="PHOSPHOLIPID-TRANSPORTING ATPASE"/>
    <property type="match status" value="1"/>
</dbReference>
<evidence type="ECO:0000256" key="11">
    <source>
        <dbReference type="PIRSR" id="PIRSR606539-2"/>
    </source>
</evidence>
<keyword evidence="5 11" id="KW-0067">ATP-binding</keyword>
<feature type="binding site" evidence="11">
    <location>
        <position position="557"/>
    </location>
    <ligand>
        <name>ATP</name>
        <dbReference type="ChEBI" id="CHEBI:30616"/>
    </ligand>
</feature>
<protein>
    <recommendedName>
        <fullName evidence="13">Phospholipid-transporting ATPase</fullName>
        <ecNumber evidence="13">7.6.2.1</ecNumber>
    </recommendedName>
</protein>
<feature type="binding site" evidence="11">
    <location>
        <position position="377"/>
    </location>
    <ligand>
        <name>ATP</name>
        <dbReference type="ChEBI" id="CHEBI:30616"/>
    </ligand>
</feature>
<dbReference type="InterPro" id="IPR008250">
    <property type="entry name" value="ATPase_P-typ_transduc_dom_A_sf"/>
</dbReference>
<dbReference type="Gene3D" id="2.70.150.10">
    <property type="entry name" value="Calcium-transporting ATPase, cytoplasmic transduction domain A"/>
    <property type="match status" value="1"/>
</dbReference>
<dbReference type="Gene3D" id="3.40.50.1000">
    <property type="entry name" value="HAD superfamily/HAD-like"/>
    <property type="match status" value="1"/>
</dbReference>
<evidence type="ECO:0000256" key="8">
    <source>
        <dbReference type="ARBA" id="ARBA00022989"/>
    </source>
</evidence>
<evidence type="ECO:0000259" key="14">
    <source>
        <dbReference type="Pfam" id="PF16209"/>
    </source>
</evidence>
<gene>
    <name evidence="16" type="ORF">VOLCADRAFT_40206</name>
</gene>
<feature type="binding site" evidence="11">
    <location>
        <position position="533"/>
    </location>
    <ligand>
        <name>ATP</name>
        <dbReference type="ChEBI" id="CHEBI:30616"/>
    </ligand>
</feature>
<dbReference type="InterPro" id="IPR023214">
    <property type="entry name" value="HAD_sf"/>
</dbReference>
<feature type="domain" description="P-type ATPase C-terminal" evidence="15">
    <location>
        <begin position="837"/>
        <end position="1026"/>
    </location>
</feature>
<evidence type="ECO:0000256" key="6">
    <source>
        <dbReference type="ARBA" id="ARBA00022842"/>
    </source>
</evidence>
<dbReference type="SUPFAM" id="SSF56784">
    <property type="entry name" value="HAD-like"/>
    <property type="match status" value="1"/>
</dbReference>
<feature type="transmembrane region" description="Helical" evidence="13">
    <location>
        <begin position="904"/>
        <end position="921"/>
    </location>
</feature>
<dbReference type="NCBIfam" id="TIGR01652">
    <property type="entry name" value="ATPase-Plipid"/>
    <property type="match status" value="1"/>
</dbReference>
<dbReference type="Pfam" id="PF16212">
    <property type="entry name" value="PhoLip_ATPase_C"/>
    <property type="match status" value="1"/>
</dbReference>
<feature type="transmembrane region" description="Helical" evidence="13">
    <location>
        <begin position="991"/>
        <end position="1010"/>
    </location>
</feature>
<organism evidence="17">
    <name type="scientific">Volvox carteri f. nagariensis</name>
    <dbReference type="NCBI Taxonomy" id="3068"/>
    <lineage>
        <taxon>Eukaryota</taxon>
        <taxon>Viridiplantae</taxon>
        <taxon>Chlorophyta</taxon>
        <taxon>core chlorophytes</taxon>
        <taxon>Chlorophyceae</taxon>
        <taxon>CS clade</taxon>
        <taxon>Chlamydomonadales</taxon>
        <taxon>Volvocaceae</taxon>
        <taxon>Volvox</taxon>
    </lineage>
</organism>
<evidence type="ECO:0000256" key="5">
    <source>
        <dbReference type="ARBA" id="ARBA00022840"/>
    </source>
</evidence>
<comment type="subcellular location">
    <subcellularLocation>
        <location evidence="1 13">Membrane</location>
        <topology evidence="1 13">Multi-pass membrane protein</topology>
    </subcellularLocation>
</comment>
<evidence type="ECO:0000256" key="7">
    <source>
        <dbReference type="ARBA" id="ARBA00022967"/>
    </source>
</evidence>
<evidence type="ECO:0000256" key="10">
    <source>
        <dbReference type="PIRSR" id="PIRSR606539-1"/>
    </source>
</evidence>
<feature type="binding site" evidence="11">
    <location>
        <position position="375"/>
    </location>
    <ligand>
        <name>ATP</name>
        <dbReference type="ChEBI" id="CHEBI:30616"/>
    </ligand>
</feature>
<feature type="non-terminal residue" evidence="16">
    <location>
        <position position="1026"/>
    </location>
</feature>
<feature type="binding site" evidence="11">
    <location>
        <position position="594"/>
    </location>
    <ligand>
        <name>ATP</name>
        <dbReference type="ChEBI" id="CHEBI:30616"/>
    </ligand>
</feature>
<feature type="transmembrane region" description="Helical" evidence="13">
    <location>
        <begin position="798"/>
        <end position="822"/>
    </location>
</feature>
<feature type="transmembrane region" description="Helical" evidence="13">
    <location>
        <begin position="877"/>
        <end position="898"/>
    </location>
</feature>
<dbReference type="PROSITE" id="PS00154">
    <property type="entry name" value="ATPASE_E1_E2"/>
    <property type="match status" value="1"/>
</dbReference>
<keyword evidence="17" id="KW-1185">Reference proteome</keyword>
<dbReference type="SUPFAM" id="SSF81660">
    <property type="entry name" value="Metal cation-transporting ATPase, ATP-binding domain N"/>
    <property type="match status" value="1"/>
</dbReference>
<dbReference type="GO" id="GO:0140326">
    <property type="term" value="F:ATPase-coupled intramembrane lipid transporter activity"/>
    <property type="evidence" value="ECO:0007669"/>
    <property type="project" value="UniProtKB-EC"/>
</dbReference>
<comment type="cofactor">
    <cofactor evidence="12">
        <name>Mg(2+)</name>
        <dbReference type="ChEBI" id="CHEBI:18420"/>
    </cofactor>
</comment>
<feature type="binding site" evidence="11">
    <location>
        <position position="376"/>
    </location>
    <ligand>
        <name>ATP</name>
        <dbReference type="ChEBI" id="CHEBI:30616"/>
    </ligand>
</feature>
<evidence type="ECO:0000256" key="12">
    <source>
        <dbReference type="PIRSR" id="PIRSR606539-3"/>
    </source>
</evidence>
<proteinExistence type="inferred from homology"/>
<dbReference type="GO" id="GO:0045332">
    <property type="term" value="P:phospholipid translocation"/>
    <property type="evidence" value="ECO:0007669"/>
    <property type="project" value="TreeGrafter"/>
</dbReference>
<dbReference type="OrthoDB" id="377733at2759"/>
<evidence type="ECO:0000256" key="9">
    <source>
        <dbReference type="ARBA" id="ARBA00023136"/>
    </source>
</evidence>
<dbReference type="GO" id="GO:0000287">
    <property type="term" value="F:magnesium ion binding"/>
    <property type="evidence" value="ECO:0007669"/>
    <property type="project" value="UniProtKB-UniRule"/>
</dbReference>
<dbReference type="KEGG" id="vcn:VOLCADRAFT_40206"/>
<feature type="transmembrane region" description="Helical" evidence="13">
    <location>
        <begin position="254"/>
        <end position="276"/>
    </location>
</feature>
<keyword evidence="3 12" id="KW-0479">Metal-binding</keyword>
<dbReference type="STRING" id="3068.D8TWT9"/>
<feature type="binding site" evidence="11">
    <location>
        <position position="677"/>
    </location>
    <ligand>
        <name>ATP</name>
        <dbReference type="ChEBI" id="CHEBI:30616"/>
    </ligand>
</feature>
<reference evidence="16 17" key="1">
    <citation type="journal article" date="2010" name="Science">
        <title>Genomic analysis of organismal complexity in the multicellular green alga Volvox carteri.</title>
        <authorList>
            <person name="Prochnik S.E."/>
            <person name="Umen J."/>
            <person name="Nedelcu A.M."/>
            <person name="Hallmann A."/>
            <person name="Miller S.M."/>
            <person name="Nishii I."/>
            <person name="Ferris P."/>
            <person name="Kuo A."/>
            <person name="Mitros T."/>
            <person name="Fritz-Laylin L.K."/>
            <person name="Hellsten U."/>
            <person name="Chapman J."/>
            <person name="Simakov O."/>
            <person name="Rensing S.A."/>
            <person name="Terry A."/>
            <person name="Pangilinan J."/>
            <person name="Kapitonov V."/>
            <person name="Jurka J."/>
            <person name="Salamov A."/>
            <person name="Shapiro H."/>
            <person name="Schmutz J."/>
            <person name="Grimwood J."/>
            <person name="Lindquist E."/>
            <person name="Lucas S."/>
            <person name="Grigoriev I.V."/>
            <person name="Schmitt R."/>
            <person name="Kirk D."/>
            <person name="Rokhsar D.S."/>
        </authorList>
    </citation>
    <scope>NUCLEOTIDE SEQUENCE [LARGE SCALE GENOMIC DNA]</scope>
    <source>
        <strain evidence="17">f. Nagariensis / Eve</strain>
    </source>
</reference>
<feature type="transmembrane region" description="Helical" evidence="13">
    <location>
        <begin position="306"/>
        <end position="326"/>
    </location>
</feature>
<dbReference type="Proteomes" id="UP000001058">
    <property type="component" value="Unassembled WGS sequence"/>
</dbReference>
<dbReference type="Gene3D" id="3.40.1110.10">
    <property type="entry name" value="Calcium-transporting ATPase, cytoplasmic domain N"/>
    <property type="match status" value="1"/>
</dbReference>
<dbReference type="GO" id="GO:0005524">
    <property type="term" value="F:ATP binding"/>
    <property type="evidence" value="ECO:0007669"/>
    <property type="project" value="UniProtKB-UniRule"/>
</dbReference>
<sequence length="1026" mass="114598">YQGNYASTTKYTLLSYLPKALFEQYRRVANIFFTLMAALSLTPWSPVRPWTTWTPLVLVVGVSLAKEAREDFKRYQQDQAVNSRPASIMSRDTGDFVTVPWRDVRVGDLLRVARDEPLPADMVLLDSSNPEGCCHVETVNLDGETNLKIKAAPEPTRGLAAAGELRALLATVLECEPPNSRLYAFTGNLHMPLPLPAMVIPLSASALLLRGCSIRNTDCVYGVVVYAGHDTKIFMNSTEPPSKRSSLECSVDRVIVVVFVLLFGWCLTSAVFHARWTSTHLRRHWYMLPEATTAADDPDRTARTGAVNFFVALLLYSYLVPISLYVSIEMVKVFQAGVLMSCDRDMYHSESDTPATARTSNLNEELGQVAAVMTDKTGTLTRNVMEFFKCSIAGVAYGVGVTEIERTNLARQGTVPEERSDPRAAQYRERYFNFYDERLMGDAWTRGPDADSVEMFFRLLAVCHTVVSEGQPDPRTIKYEAESPDEAALVVAAKAFGFFFLRRTQSSVFVRERGRYGGQERDVEYEVLNVLEFTSTRKRMSVVIRDKTRNTILVFTKGADTVIYERLDPKYGPNEAMKESTGRHMEEFGAAGLRTLCLSYAEVDREWYGNVWLPEYLAAKTSLVDRDEKVAEVSEKIERNLRLLGCTAIEDKLQEGVPQCIKQLAMAGIRIWVLTGDKMETAINIGFACSLLREDMMQVYMMCDGTGGYGRVNFNPGHHCEKAKVYMLTSRFKLETSRLLNGCSIQLSYASSSVPKICKMGLMYHPKLRPTCPVMKVHCSRHRDPHPLNNPPHALPTFLLLVLRAVRTITPICLLTFLHTYIHTGVGISGQEGMQAVMSSDFAIAQFRFLVPLLLVHGQYSYRRLSRMINFFFYKNLLFALTLFTYSAFTAFSGSYVYNDTSMTLFNVMFTSAAPLLIGMFDRHLPKDVLLRYPQLYRSGVANEAFSPRRVGAWLGAAAAQAGVLMSMVMVGASGTAASGPGGVPFGMAQIGAVLFTAVLLTVHLQLAVLEEEWTVLHHAAIWGSL</sequence>
<dbReference type="EMBL" id="GL378341">
    <property type="protein sequence ID" value="EFJ48209.1"/>
    <property type="molecule type" value="Genomic_DNA"/>
</dbReference>
<dbReference type="InterPro" id="IPR018303">
    <property type="entry name" value="ATPase_P-typ_P_site"/>
</dbReference>
<dbReference type="SUPFAM" id="SSF81665">
    <property type="entry name" value="Calcium ATPase, transmembrane domain M"/>
    <property type="match status" value="1"/>
</dbReference>
<evidence type="ECO:0000256" key="1">
    <source>
        <dbReference type="ARBA" id="ARBA00004141"/>
    </source>
</evidence>
<keyword evidence="2 13" id="KW-0812">Transmembrane</keyword>
<feature type="binding site" evidence="11">
    <location>
        <position position="676"/>
    </location>
    <ligand>
        <name>ATP</name>
        <dbReference type="ChEBI" id="CHEBI:30616"/>
    </ligand>
</feature>
<evidence type="ECO:0000256" key="2">
    <source>
        <dbReference type="ARBA" id="ARBA00022692"/>
    </source>
</evidence>
<dbReference type="InParanoid" id="D8TWT9"/>
<dbReference type="FunCoup" id="D8TWT9">
    <property type="interactions" value="569"/>
</dbReference>
<dbReference type="GO" id="GO:0005886">
    <property type="term" value="C:plasma membrane"/>
    <property type="evidence" value="ECO:0007669"/>
    <property type="project" value="TreeGrafter"/>
</dbReference>
<feature type="binding site" evidence="11">
    <location>
        <position position="675"/>
    </location>
    <ligand>
        <name>ATP</name>
        <dbReference type="ChEBI" id="CHEBI:30616"/>
    </ligand>
</feature>
<evidence type="ECO:0000256" key="4">
    <source>
        <dbReference type="ARBA" id="ARBA00022741"/>
    </source>
</evidence>
<dbReference type="FunFam" id="3.40.1110.10:FF:000029">
    <property type="entry name" value="Phospholipid-transporting ATPase"/>
    <property type="match status" value="1"/>
</dbReference>
<feature type="binding site" evidence="11">
    <location>
        <position position="486"/>
    </location>
    <ligand>
        <name>ATP</name>
        <dbReference type="ChEBI" id="CHEBI:30616"/>
    </ligand>
</feature>
<feature type="binding site" evidence="12">
    <location>
        <position position="375"/>
    </location>
    <ligand>
        <name>Mg(2+)</name>
        <dbReference type="ChEBI" id="CHEBI:18420"/>
    </ligand>
</feature>
<evidence type="ECO:0000256" key="13">
    <source>
        <dbReference type="RuleBase" id="RU362033"/>
    </source>
</evidence>
<name>D8TWT9_VOLCA</name>
<comment type="catalytic activity">
    <reaction evidence="13">
        <text>ATP + H2O + phospholipidSide 1 = ADP + phosphate + phospholipidSide 2.</text>
        <dbReference type="EC" id="7.6.2.1"/>
    </reaction>
</comment>
<comment type="similarity">
    <text evidence="13">Belongs to the cation transport ATPase (P-type) (TC 3.A.3) family. Type IV subfamily.</text>
</comment>
<dbReference type="InterPro" id="IPR036412">
    <property type="entry name" value="HAD-like_sf"/>
</dbReference>
<dbReference type="InterPro" id="IPR032631">
    <property type="entry name" value="P-type_ATPase_N"/>
</dbReference>
<dbReference type="Pfam" id="PF13246">
    <property type="entry name" value="Cation_ATPase"/>
    <property type="match status" value="1"/>
</dbReference>